<organism evidence="4 5">
    <name type="scientific">Bodo saltans</name>
    <name type="common">Flagellated protozoan</name>
    <dbReference type="NCBI Taxonomy" id="75058"/>
    <lineage>
        <taxon>Eukaryota</taxon>
        <taxon>Discoba</taxon>
        <taxon>Euglenozoa</taxon>
        <taxon>Kinetoplastea</taxon>
        <taxon>Metakinetoplastina</taxon>
        <taxon>Eubodonida</taxon>
        <taxon>Bodonidae</taxon>
        <taxon>Bodo</taxon>
    </lineage>
</organism>
<dbReference type="EMBL" id="CYKH01000202">
    <property type="protein sequence ID" value="CUE83081.1"/>
    <property type="molecule type" value="Genomic_DNA"/>
</dbReference>
<sequence>MSLATAFVLYLLSTLLSTQSTLRRIDAVHDAAYDNRRGKKRYAHEPAATTSEMPFATSPHSTVSRDVSSGERGDGGGGDRRDPNRGLTASSRKRRADVTPPPPPPISSIISNTSGTDTHRRQFPHIEVIVATSSSLTSSSSPVYSLPAEMVAASLVEFDVEETRRALQASIDHFIVWNRPTGTGGSASVALSPAAAEDRIHSALVGLEATRCHFAASPHDRLVSMPKKKTTSSSSPVYSLPAEVVAASLVEFDVQETRRALQASIDHFIVWNRPTGSGGSASVVLSPAAAEDRIHTALVGLEATRCRFAASPHDRLVSMPRAGIALLMALFLSTLFSAVSIGVFDKLQNGELHCGADYCTSVLGVLAGNPCGRGPAYRSFLAGTIMSGISLFIGLVLAIVFHRPVRAATEFTDQFYVILTNVCSEREEELRALQVSLEAARAAGPRPPPPTALDGRSSVRRGGSTVYVPPTTSSHSVISGTVLASDYERDNLQRQEESPPPSARPSQERNVASAAGASFADLSKNAFSAGPSPPQPTATLSSSGSGPSPTDRSQRAFSGGRLDEPGWVFAEEEQLFYHAGSTTQLGNCITTQTLNNSMTLERNSGGMEQSGILSKHLNKNPKQNNKANRRDDILSFFCFIRFFFVLLNRGEALALGNVVFG</sequence>
<protein>
    <submittedName>
        <fullName evidence="4">GPI-anchored surface protein, putative</fullName>
    </submittedName>
</protein>
<accession>A0A0S4INA6</accession>
<evidence type="ECO:0000256" key="2">
    <source>
        <dbReference type="SAM" id="Phobius"/>
    </source>
</evidence>
<dbReference type="AlphaFoldDB" id="A0A0S4INA6"/>
<feature type="region of interest" description="Disordered" evidence="1">
    <location>
        <begin position="440"/>
        <end position="478"/>
    </location>
</feature>
<keyword evidence="2" id="KW-1133">Transmembrane helix</keyword>
<feature type="transmembrane region" description="Helical" evidence="2">
    <location>
        <begin position="322"/>
        <end position="344"/>
    </location>
</feature>
<keyword evidence="3" id="KW-0732">Signal</keyword>
<evidence type="ECO:0000313" key="5">
    <source>
        <dbReference type="Proteomes" id="UP000051952"/>
    </source>
</evidence>
<dbReference type="VEuPathDB" id="TriTrypDB:BSAL_56685"/>
<evidence type="ECO:0000256" key="1">
    <source>
        <dbReference type="SAM" id="MobiDB-lite"/>
    </source>
</evidence>
<feature type="signal peptide" evidence="3">
    <location>
        <begin position="1"/>
        <end position="18"/>
    </location>
</feature>
<feature type="transmembrane region" description="Helical" evidence="2">
    <location>
        <begin position="380"/>
        <end position="401"/>
    </location>
</feature>
<feature type="region of interest" description="Disordered" evidence="1">
    <location>
        <begin position="491"/>
        <end position="562"/>
    </location>
</feature>
<dbReference type="Proteomes" id="UP000051952">
    <property type="component" value="Unassembled WGS sequence"/>
</dbReference>
<reference evidence="5" key="1">
    <citation type="submission" date="2015-09" db="EMBL/GenBank/DDBJ databases">
        <authorList>
            <consortium name="Pathogen Informatics"/>
        </authorList>
    </citation>
    <scope>NUCLEOTIDE SEQUENCE [LARGE SCALE GENOMIC DNA]</scope>
    <source>
        <strain evidence="5">Lake Konstanz</strain>
    </source>
</reference>
<proteinExistence type="predicted"/>
<feature type="compositionally biased region" description="Basic and acidic residues" evidence="1">
    <location>
        <begin position="68"/>
        <end position="84"/>
    </location>
</feature>
<name>A0A0S4INA6_BODSA</name>
<evidence type="ECO:0000313" key="4">
    <source>
        <dbReference type="EMBL" id="CUE83081.1"/>
    </source>
</evidence>
<keyword evidence="5" id="KW-1185">Reference proteome</keyword>
<feature type="chain" id="PRO_5006621359" evidence="3">
    <location>
        <begin position="19"/>
        <end position="661"/>
    </location>
</feature>
<gene>
    <name evidence="4" type="ORF">BSAL_56685</name>
</gene>
<feature type="region of interest" description="Disordered" evidence="1">
    <location>
        <begin position="39"/>
        <end position="118"/>
    </location>
</feature>
<feature type="compositionally biased region" description="Polar residues" evidence="1">
    <location>
        <begin position="48"/>
        <end position="62"/>
    </location>
</feature>
<keyword evidence="2" id="KW-0812">Transmembrane</keyword>
<evidence type="ECO:0000256" key="3">
    <source>
        <dbReference type="SAM" id="SignalP"/>
    </source>
</evidence>
<keyword evidence="2" id="KW-0472">Membrane</keyword>